<evidence type="ECO:0000256" key="7">
    <source>
        <dbReference type="ARBA" id="ARBA00023297"/>
    </source>
</evidence>
<organism evidence="9 10">
    <name type="scientific">Cotesia glomerata</name>
    <name type="common">Lepidopteran parasitic wasp</name>
    <name type="synonym">Apanteles glomeratus</name>
    <dbReference type="NCBI Taxonomy" id="32391"/>
    <lineage>
        <taxon>Eukaryota</taxon>
        <taxon>Metazoa</taxon>
        <taxon>Ecdysozoa</taxon>
        <taxon>Arthropoda</taxon>
        <taxon>Hexapoda</taxon>
        <taxon>Insecta</taxon>
        <taxon>Pterygota</taxon>
        <taxon>Neoptera</taxon>
        <taxon>Endopterygota</taxon>
        <taxon>Hymenoptera</taxon>
        <taxon>Apocrita</taxon>
        <taxon>Ichneumonoidea</taxon>
        <taxon>Braconidae</taxon>
        <taxon>Microgastrinae</taxon>
        <taxon>Cotesia</taxon>
    </lineage>
</organism>
<dbReference type="Proteomes" id="UP000826195">
    <property type="component" value="Unassembled WGS sequence"/>
</dbReference>
<keyword evidence="4" id="KW-0800">Toxin</keyword>
<protein>
    <submittedName>
        <fullName evidence="9">Uncharacterized protein</fullName>
    </submittedName>
</protein>
<evidence type="ECO:0000256" key="8">
    <source>
        <dbReference type="SAM" id="SignalP"/>
    </source>
</evidence>
<keyword evidence="8" id="KW-0732">Signal</keyword>
<sequence length="76" mass="8471">MSKFIPLFFSMVTLASVIMNSTGQEEEEGQKEQVEEKECQQDNRLCTQDENCCNGSCVGKEGSVLMRCQPKSSDAK</sequence>
<keyword evidence="3" id="KW-0964">Secreted</keyword>
<dbReference type="AlphaFoldDB" id="A0AAV7IJN0"/>
<evidence type="ECO:0000256" key="4">
    <source>
        <dbReference type="ARBA" id="ARBA00022656"/>
    </source>
</evidence>
<feature type="signal peptide" evidence="8">
    <location>
        <begin position="1"/>
        <end position="23"/>
    </location>
</feature>
<keyword evidence="5" id="KW-0108">Calcium channel impairing toxin</keyword>
<comment type="similarity">
    <text evidence="2">Belongs to the scorpion calcin family.</text>
</comment>
<evidence type="ECO:0000256" key="1">
    <source>
        <dbReference type="ARBA" id="ARBA00004613"/>
    </source>
</evidence>
<reference evidence="9 10" key="1">
    <citation type="journal article" date="2021" name="J. Hered.">
        <title>A chromosome-level genome assembly of the parasitoid wasp, Cotesia glomerata (Hymenoptera: Braconidae).</title>
        <authorList>
            <person name="Pinto B.J."/>
            <person name="Weis J.J."/>
            <person name="Gamble T."/>
            <person name="Ode P.J."/>
            <person name="Paul R."/>
            <person name="Zaspel J.M."/>
        </authorList>
    </citation>
    <scope>NUCLEOTIDE SEQUENCE [LARGE SCALE GENOMIC DNA]</scope>
    <source>
        <strain evidence="9">CgM1</strain>
    </source>
</reference>
<evidence type="ECO:0000256" key="6">
    <source>
        <dbReference type="ARBA" id="ARBA00023157"/>
    </source>
</evidence>
<keyword evidence="7" id="KW-0872">Ion channel impairing toxin</keyword>
<dbReference type="InterPro" id="IPR012632">
    <property type="entry name" value="Scorpion_calcine"/>
</dbReference>
<dbReference type="GO" id="GO:0019855">
    <property type="term" value="F:calcium channel inhibitor activity"/>
    <property type="evidence" value="ECO:0007669"/>
    <property type="project" value="InterPro"/>
</dbReference>
<dbReference type="GO" id="GO:0005576">
    <property type="term" value="C:extracellular region"/>
    <property type="evidence" value="ECO:0007669"/>
    <property type="project" value="UniProtKB-SubCell"/>
</dbReference>
<feature type="chain" id="PRO_5043877069" evidence="8">
    <location>
        <begin position="24"/>
        <end position="76"/>
    </location>
</feature>
<name>A0AAV7IJN0_COTGL</name>
<evidence type="ECO:0000313" key="9">
    <source>
        <dbReference type="EMBL" id="KAH0553828.1"/>
    </source>
</evidence>
<keyword evidence="10" id="KW-1185">Reference proteome</keyword>
<evidence type="ECO:0000313" key="10">
    <source>
        <dbReference type="Proteomes" id="UP000826195"/>
    </source>
</evidence>
<evidence type="ECO:0000256" key="2">
    <source>
        <dbReference type="ARBA" id="ARBA00008992"/>
    </source>
</evidence>
<accession>A0AAV7IJN0</accession>
<evidence type="ECO:0000256" key="5">
    <source>
        <dbReference type="ARBA" id="ARBA00022831"/>
    </source>
</evidence>
<keyword evidence="6" id="KW-1015">Disulfide bond</keyword>
<comment type="subcellular location">
    <subcellularLocation>
        <location evidence="1">Secreted</location>
    </subcellularLocation>
</comment>
<proteinExistence type="inferred from homology"/>
<dbReference type="EMBL" id="JAHXZJ010001119">
    <property type="protein sequence ID" value="KAH0553828.1"/>
    <property type="molecule type" value="Genomic_DNA"/>
</dbReference>
<gene>
    <name evidence="9" type="ORF">KQX54_005003</name>
</gene>
<keyword evidence="7" id="KW-1219">Ryanodine-sensitive calcium-release channel impairing toxin</keyword>
<dbReference type="GO" id="GO:0090729">
    <property type="term" value="F:toxin activity"/>
    <property type="evidence" value="ECO:0007669"/>
    <property type="project" value="UniProtKB-KW"/>
</dbReference>
<comment type="caution">
    <text evidence="9">The sequence shown here is derived from an EMBL/GenBank/DDBJ whole genome shotgun (WGS) entry which is preliminary data.</text>
</comment>
<dbReference type="PROSITE" id="PS60028">
    <property type="entry name" value="SCORPION_CALCINE"/>
    <property type="match status" value="1"/>
</dbReference>
<evidence type="ECO:0000256" key="3">
    <source>
        <dbReference type="ARBA" id="ARBA00022525"/>
    </source>
</evidence>